<proteinExistence type="predicted"/>
<keyword evidence="3" id="KW-1185">Reference proteome</keyword>
<accession>A0A1T4RD00</accession>
<dbReference type="AlphaFoldDB" id="A0A1T4RD00"/>
<evidence type="ECO:0000313" key="2">
    <source>
        <dbReference type="EMBL" id="SKA13825.1"/>
    </source>
</evidence>
<sequence>MSVRLKKFIGTILLIVLVSVYALFATAFASLYLGQSSPWVHLLYFLGTGVLWVAPAMVLIKWMATPSGPRLRPKTKV</sequence>
<evidence type="ECO:0008006" key="4">
    <source>
        <dbReference type="Google" id="ProtNLM"/>
    </source>
</evidence>
<dbReference type="InterPro" id="IPR021265">
    <property type="entry name" value="DUF2842"/>
</dbReference>
<gene>
    <name evidence="2" type="ORF">SAMN05428963_106214</name>
</gene>
<keyword evidence="1" id="KW-0812">Transmembrane</keyword>
<dbReference type="STRING" id="1365950.SAMN05428963_106214"/>
<dbReference type="OrthoDB" id="7510023at2"/>
<organism evidence="2 3">
    <name type="scientific">Consotaella salsifontis</name>
    <dbReference type="NCBI Taxonomy" id="1365950"/>
    <lineage>
        <taxon>Bacteria</taxon>
        <taxon>Pseudomonadati</taxon>
        <taxon>Pseudomonadota</taxon>
        <taxon>Alphaproteobacteria</taxon>
        <taxon>Hyphomicrobiales</taxon>
        <taxon>Aurantimonadaceae</taxon>
        <taxon>Consotaella</taxon>
    </lineage>
</organism>
<dbReference type="Pfam" id="PF11003">
    <property type="entry name" value="DUF2842"/>
    <property type="match status" value="1"/>
</dbReference>
<feature type="transmembrane region" description="Helical" evidence="1">
    <location>
        <begin position="12"/>
        <end position="33"/>
    </location>
</feature>
<feature type="transmembrane region" description="Helical" evidence="1">
    <location>
        <begin position="39"/>
        <end position="64"/>
    </location>
</feature>
<dbReference type="RefSeq" id="WP_078708445.1">
    <property type="nucleotide sequence ID" value="NZ_FUXL01000006.1"/>
</dbReference>
<keyword evidence="1" id="KW-1133">Transmembrane helix</keyword>
<dbReference type="Proteomes" id="UP000190135">
    <property type="component" value="Unassembled WGS sequence"/>
</dbReference>
<protein>
    <recommendedName>
        <fullName evidence="4">DUF2842 domain-containing protein</fullName>
    </recommendedName>
</protein>
<keyword evidence="1" id="KW-0472">Membrane</keyword>
<name>A0A1T4RD00_9HYPH</name>
<evidence type="ECO:0000256" key="1">
    <source>
        <dbReference type="SAM" id="Phobius"/>
    </source>
</evidence>
<dbReference type="EMBL" id="FUXL01000006">
    <property type="protein sequence ID" value="SKA13825.1"/>
    <property type="molecule type" value="Genomic_DNA"/>
</dbReference>
<evidence type="ECO:0000313" key="3">
    <source>
        <dbReference type="Proteomes" id="UP000190135"/>
    </source>
</evidence>
<reference evidence="3" key="1">
    <citation type="submission" date="2017-02" db="EMBL/GenBank/DDBJ databases">
        <authorList>
            <person name="Varghese N."/>
            <person name="Submissions S."/>
        </authorList>
    </citation>
    <scope>NUCLEOTIDE SEQUENCE [LARGE SCALE GENOMIC DNA]</scope>
    <source>
        <strain evidence="3">USBA 369</strain>
    </source>
</reference>